<dbReference type="NCBIfam" id="NF004017">
    <property type="entry name" value="PRK05479.1"/>
    <property type="match status" value="1"/>
</dbReference>
<feature type="binding site" evidence="11">
    <location>
        <position position="193"/>
    </location>
    <ligand>
        <name>Mg(2+)</name>
        <dbReference type="ChEBI" id="CHEBI:18420"/>
        <label>1</label>
    </ligand>
</feature>
<proteinExistence type="inferred from homology"/>
<feature type="binding site" evidence="11">
    <location>
        <position position="225"/>
    </location>
    <ligand>
        <name>Mg(2+)</name>
        <dbReference type="ChEBI" id="CHEBI:18420"/>
        <label>2</label>
    </ligand>
</feature>
<dbReference type="GO" id="GO:0009099">
    <property type="term" value="P:L-valine biosynthetic process"/>
    <property type="evidence" value="ECO:0007669"/>
    <property type="project" value="UniProtKB-UniRule"/>
</dbReference>
<keyword evidence="7 11" id="KW-0460">Magnesium</keyword>
<dbReference type="UniPathway" id="UPA00049">
    <property type="reaction ID" value="UER00060"/>
</dbReference>
<dbReference type="Pfam" id="PF01450">
    <property type="entry name" value="KARI_C"/>
    <property type="match status" value="1"/>
</dbReference>
<evidence type="ECO:0000256" key="1">
    <source>
        <dbReference type="ARBA" id="ARBA00001946"/>
    </source>
</evidence>
<dbReference type="EMBL" id="CP016503">
    <property type="protein sequence ID" value="ANV98195.1"/>
    <property type="molecule type" value="Genomic_DNA"/>
</dbReference>
<evidence type="ECO:0000256" key="10">
    <source>
        <dbReference type="NCBIfam" id="TIGR00465"/>
    </source>
</evidence>
<dbReference type="SUPFAM" id="SSF48179">
    <property type="entry name" value="6-phosphogluconate dehydrogenase C-terminal domain-like"/>
    <property type="match status" value="1"/>
</dbReference>
<protein>
    <recommendedName>
        <fullName evidence="10">Ketol-acid reductoisomerase</fullName>
        <ecNumber evidence="10">1.1.1.86</ecNumber>
    </recommendedName>
</protein>
<gene>
    <name evidence="14" type="ORF">BBW65_05005</name>
</gene>
<dbReference type="InterPro" id="IPR000506">
    <property type="entry name" value="KARI_C"/>
</dbReference>
<dbReference type="PANTHER" id="PTHR21371">
    <property type="entry name" value="KETOL-ACID REDUCTOISOMERASE, MITOCHONDRIAL"/>
    <property type="match status" value="1"/>
</dbReference>
<dbReference type="NCBIfam" id="TIGR00465">
    <property type="entry name" value="ilvC"/>
    <property type="match status" value="1"/>
</dbReference>
<dbReference type="EC" id="1.1.1.86" evidence="10"/>
<evidence type="ECO:0000313" key="15">
    <source>
        <dbReference type="Proteomes" id="UP000092884"/>
    </source>
</evidence>
<feature type="domain" description="KARI C-terminal knotted" evidence="13">
    <location>
        <begin position="181"/>
        <end position="325"/>
    </location>
</feature>
<keyword evidence="5 11" id="KW-0028">Amino-acid biosynthesis</keyword>
<dbReference type="PROSITE" id="PS51851">
    <property type="entry name" value="KARI_C"/>
    <property type="match status" value="1"/>
</dbReference>
<keyword evidence="15" id="KW-1185">Reference proteome</keyword>
<evidence type="ECO:0000256" key="11">
    <source>
        <dbReference type="PROSITE-ProRule" id="PRU01198"/>
    </source>
</evidence>
<keyword evidence="8 11" id="KW-0560">Oxidoreductase</keyword>
<dbReference type="Pfam" id="PF07991">
    <property type="entry name" value="KARI_N"/>
    <property type="match status" value="1"/>
</dbReference>
<sequence>MQVLTQKDCHTDYLSLMQIGILGFGSQAIAQAQNLRDSGLNVKIGLRNGSNSKTSAEAMGFEVLDLAHLAQECQMLVFLIPDECHQQAYQEMLPYLCDGQVLCFAHGFSVYTQEVVPPSFVDVILVAPKAAASAVRGEYVNGRGVVSLIGVAQDVSSRAYDYALEYACALGSGKSGVLPSSFGDEYECDLFSEQAVICGGLEALICAGFETLVEAGYPAEIAYFECLHELKIVADLIYAQGLSKMREHISNTAEYGAMSRTEALRGLLKESMKPILSDIRSGAFAERFLQERDNGFGKLKLERKALQDLEIEQVGSKIRALMPWLGGK</sequence>
<evidence type="ECO:0000256" key="2">
    <source>
        <dbReference type="ARBA" id="ARBA00004864"/>
    </source>
</evidence>
<dbReference type="GO" id="GO:0004455">
    <property type="term" value="F:ketol-acid reductoisomerase activity"/>
    <property type="evidence" value="ECO:0007669"/>
    <property type="project" value="UniProtKB-UniRule"/>
</dbReference>
<keyword evidence="6 11" id="KW-0479">Metal-binding</keyword>
<feature type="binding site" evidence="11">
    <location>
        <position position="189"/>
    </location>
    <ligand>
        <name>Mg(2+)</name>
        <dbReference type="ChEBI" id="CHEBI:18420"/>
        <label>2</label>
    </ligand>
</feature>
<keyword evidence="9 11" id="KW-0100">Branched-chain amino acid biosynthesis</keyword>
<dbReference type="AlphaFoldDB" id="A0A1B1U684"/>
<evidence type="ECO:0000256" key="6">
    <source>
        <dbReference type="ARBA" id="ARBA00022723"/>
    </source>
</evidence>
<name>A0A1B1U684_9HELI</name>
<comment type="cofactor">
    <cofactor evidence="1">
        <name>Mg(2+)</name>
        <dbReference type="ChEBI" id="CHEBI:18420"/>
    </cofactor>
</comment>
<dbReference type="Gene3D" id="3.40.50.720">
    <property type="entry name" value="NAD(P)-binding Rossmann-like Domain"/>
    <property type="match status" value="1"/>
</dbReference>
<comment type="pathway">
    <text evidence="3">Amino-acid biosynthesis; L-isoleucine biosynthesis; L-isoleucine from 2-oxobutanoate: step 2/4.</text>
</comment>
<dbReference type="RefSeq" id="WP_066340574.1">
    <property type="nucleotide sequence ID" value="NZ_CP016503.1"/>
</dbReference>
<dbReference type="InterPro" id="IPR013023">
    <property type="entry name" value="KARI"/>
</dbReference>
<dbReference type="InterPro" id="IPR008927">
    <property type="entry name" value="6-PGluconate_DH-like_C_sf"/>
</dbReference>
<dbReference type="SUPFAM" id="SSF51735">
    <property type="entry name" value="NAD(P)-binding Rossmann-fold domains"/>
    <property type="match status" value="1"/>
</dbReference>
<dbReference type="PANTHER" id="PTHR21371:SF1">
    <property type="entry name" value="KETOL-ACID REDUCTOISOMERASE, MITOCHONDRIAL"/>
    <property type="match status" value="1"/>
</dbReference>
<dbReference type="PROSITE" id="PS51850">
    <property type="entry name" value="KARI_N"/>
    <property type="match status" value="1"/>
</dbReference>
<evidence type="ECO:0000256" key="3">
    <source>
        <dbReference type="ARBA" id="ARBA00004885"/>
    </source>
</evidence>
<organism evidence="14 15">
    <name type="scientific">Helicobacter enhydrae</name>
    <dbReference type="NCBI Taxonomy" id="222136"/>
    <lineage>
        <taxon>Bacteria</taxon>
        <taxon>Pseudomonadati</taxon>
        <taxon>Campylobacterota</taxon>
        <taxon>Epsilonproteobacteria</taxon>
        <taxon>Campylobacterales</taxon>
        <taxon>Helicobacteraceae</taxon>
        <taxon>Helicobacter</taxon>
    </lineage>
</organism>
<dbReference type="GO" id="GO:0050661">
    <property type="term" value="F:NADP binding"/>
    <property type="evidence" value="ECO:0007669"/>
    <property type="project" value="InterPro"/>
</dbReference>
<dbReference type="Gene3D" id="6.10.240.10">
    <property type="match status" value="1"/>
</dbReference>
<dbReference type="KEGG" id="het:BBW65_05005"/>
<feature type="binding site" evidence="11">
    <location>
        <position position="189"/>
    </location>
    <ligand>
        <name>Mg(2+)</name>
        <dbReference type="ChEBI" id="CHEBI:18420"/>
        <label>1</label>
    </ligand>
</feature>
<evidence type="ECO:0000256" key="8">
    <source>
        <dbReference type="ARBA" id="ARBA00023002"/>
    </source>
</evidence>
<accession>A0A1B1U684</accession>
<evidence type="ECO:0000256" key="7">
    <source>
        <dbReference type="ARBA" id="ARBA00022842"/>
    </source>
</evidence>
<evidence type="ECO:0000256" key="4">
    <source>
        <dbReference type="ARBA" id="ARBA00010318"/>
    </source>
</evidence>
<dbReference type="GO" id="GO:0009097">
    <property type="term" value="P:isoleucine biosynthetic process"/>
    <property type="evidence" value="ECO:0007669"/>
    <property type="project" value="UniProtKB-UniRule"/>
</dbReference>
<dbReference type="GO" id="GO:0046872">
    <property type="term" value="F:metal ion binding"/>
    <property type="evidence" value="ECO:0007669"/>
    <property type="project" value="UniProtKB-UniRule"/>
</dbReference>
<dbReference type="GO" id="GO:0016853">
    <property type="term" value="F:isomerase activity"/>
    <property type="evidence" value="ECO:0007669"/>
    <property type="project" value="UniProtKB-KW"/>
</dbReference>
<dbReference type="STRING" id="222136.BBW65_05005"/>
<comment type="pathway">
    <text evidence="2">Amino-acid biosynthesis; L-valine biosynthesis; L-valine from pyruvate: step 2/4.</text>
</comment>
<keyword evidence="14" id="KW-0413">Isomerase</keyword>
<dbReference type="UniPathway" id="UPA00047">
    <property type="reaction ID" value="UER00056"/>
</dbReference>
<evidence type="ECO:0000256" key="5">
    <source>
        <dbReference type="ARBA" id="ARBA00022605"/>
    </source>
</evidence>
<dbReference type="OrthoDB" id="9804088at2"/>
<evidence type="ECO:0000259" key="12">
    <source>
        <dbReference type="PROSITE" id="PS51850"/>
    </source>
</evidence>
<feature type="domain" description="KARI N-terminal Rossmann" evidence="12">
    <location>
        <begin position="1"/>
        <end position="180"/>
    </location>
</feature>
<feature type="binding site" evidence="11">
    <location>
        <position position="229"/>
    </location>
    <ligand>
        <name>Mg(2+)</name>
        <dbReference type="ChEBI" id="CHEBI:18420"/>
        <label>2</label>
    </ligand>
</feature>
<dbReference type="InterPro" id="IPR014359">
    <property type="entry name" value="KARI_prok"/>
</dbReference>
<dbReference type="PIRSF" id="PIRSF000116">
    <property type="entry name" value="IlvC_gammaproteo"/>
    <property type="match status" value="1"/>
</dbReference>
<evidence type="ECO:0000259" key="13">
    <source>
        <dbReference type="PROSITE" id="PS51851"/>
    </source>
</evidence>
<dbReference type="InterPro" id="IPR013116">
    <property type="entry name" value="KARI_N"/>
</dbReference>
<dbReference type="InterPro" id="IPR036291">
    <property type="entry name" value="NAD(P)-bd_dom_sf"/>
</dbReference>
<evidence type="ECO:0000313" key="14">
    <source>
        <dbReference type="EMBL" id="ANV98195.1"/>
    </source>
</evidence>
<feature type="binding site" evidence="11">
    <location>
        <position position="250"/>
    </location>
    <ligand>
        <name>substrate</name>
    </ligand>
</feature>
<reference evidence="15" key="1">
    <citation type="submission" date="2016-07" db="EMBL/GenBank/DDBJ databases">
        <authorList>
            <person name="Florea S."/>
            <person name="Webb J.S."/>
            <person name="Jaromczyk J."/>
            <person name="Schardl C.L."/>
        </authorList>
    </citation>
    <scope>NUCLEOTIDE SEQUENCE [LARGE SCALE GENOMIC DNA]</scope>
    <source>
        <strain evidence="15">MIT 01-6242</strain>
    </source>
</reference>
<evidence type="ECO:0000256" key="9">
    <source>
        <dbReference type="ARBA" id="ARBA00023304"/>
    </source>
</evidence>
<dbReference type="Proteomes" id="UP000092884">
    <property type="component" value="Chromosome"/>
</dbReference>
<comment type="similarity">
    <text evidence="4 11">Belongs to the ketol-acid reductoisomerase family.</text>
</comment>
<dbReference type="GO" id="GO:0005829">
    <property type="term" value="C:cytosol"/>
    <property type="evidence" value="ECO:0007669"/>
    <property type="project" value="TreeGrafter"/>
</dbReference>